<dbReference type="Proteomes" id="UP000095192">
    <property type="component" value="Unassembled WGS sequence"/>
</dbReference>
<accession>A0A1D3D4U9</accession>
<keyword evidence="3" id="KW-1185">Reference proteome</keyword>
<dbReference type="VEuPathDB" id="ToxoDB:cyc_04094"/>
<feature type="compositionally biased region" description="Basic and acidic residues" evidence="1">
    <location>
        <begin position="13"/>
        <end position="32"/>
    </location>
</feature>
<dbReference type="AlphaFoldDB" id="A0A1D3D4U9"/>
<dbReference type="EMBL" id="JROU02000723">
    <property type="protein sequence ID" value="OEH78469.1"/>
    <property type="molecule type" value="Genomic_DNA"/>
</dbReference>
<organism evidence="2 3">
    <name type="scientific">Cyclospora cayetanensis</name>
    <dbReference type="NCBI Taxonomy" id="88456"/>
    <lineage>
        <taxon>Eukaryota</taxon>
        <taxon>Sar</taxon>
        <taxon>Alveolata</taxon>
        <taxon>Apicomplexa</taxon>
        <taxon>Conoidasida</taxon>
        <taxon>Coccidia</taxon>
        <taxon>Eucoccidiorida</taxon>
        <taxon>Eimeriorina</taxon>
        <taxon>Eimeriidae</taxon>
        <taxon>Cyclospora</taxon>
    </lineage>
</organism>
<proteinExistence type="predicted"/>
<name>A0A1D3D4U9_9EIME</name>
<sequence>MHPQSYQQTHQQQKQDEEHQQHAFLQDKRQPHYEQQAQDESPKRESSLGIVHHQHFPPNSPTSASSALASPCLFAPDTAAAAAALPAAAAAGFTTTYTSQGTRSSTPCCTNIVKHSWRTESQSSDTCCRLQTLSPSAGAIHGEEGRGRVMVSQATQSNNLLNLPNHLLLLVFCFLGSPNDGLLKASAVRTAPAAPAAARALVVVALATAESRVQVQKQLQPWLQQHSQDAEAPATSCNTPCWSAPLQMGEVSVPLRFAGLPSVPPCPYRRLSMASLFYYALPAQIDRLEWNFSRGLFERELTLRVGDEGVSVTDVLLLNGGKRVAYTTSAGIVGIACTDTGKELAALESPRQQQQQRLAAALSLAHTGEQGVQEEQQKQEDECLFSGHGDGIVCCCCAV</sequence>
<feature type="region of interest" description="Disordered" evidence="1">
    <location>
        <begin position="1"/>
        <end position="67"/>
    </location>
</feature>
<evidence type="ECO:0000313" key="2">
    <source>
        <dbReference type="EMBL" id="OEH78469.1"/>
    </source>
</evidence>
<evidence type="ECO:0000256" key="1">
    <source>
        <dbReference type="SAM" id="MobiDB-lite"/>
    </source>
</evidence>
<feature type="compositionally biased region" description="Low complexity" evidence="1">
    <location>
        <begin position="1"/>
        <end position="12"/>
    </location>
</feature>
<dbReference type="InParanoid" id="A0A1D3D4U9"/>
<protein>
    <submittedName>
        <fullName evidence="2">Uncharacterized protein</fullName>
    </submittedName>
</protein>
<reference evidence="2 3" key="1">
    <citation type="journal article" date="2016" name="BMC Genomics">
        <title>Comparative genomics reveals Cyclospora cayetanensis possesses coccidia-like metabolism and invasion components but unique surface antigens.</title>
        <authorList>
            <person name="Liu S."/>
            <person name="Wang L."/>
            <person name="Zheng H."/>
            <person name="Xu Z."/>
            <person name="Roellig D.M."/>
            <person name="Li N."/>
            <person name="Frace M.A."/>
            <person name="Tang K."/>
            <person name="Arrowood M.J."/>
            <person name="Moss D.M."/>
            <person name="Zhang L."/>
            <person name="Feng Y."/>
            <person name="Xiao L."/>
        </authorList>
    </citation>
    <scope>NUCLEOTIDE SEQUENCE [LARGE SCALE GENOMIC DNA]</scope>
    <source>
        <strain evidence="2 3">CHN_HEN01</strain>
    </source>
</reference>
<comment type="caution">
    <text evidence="2">The sequence shown here is derived from an EMBL/GenBank/DDBJ whole genome shotgun (WGS) entry which is preliminary data.</text>
</comment>
<gene>
    <name evidence="2" type="ORF">cyc_04094</name>
</gene>
<evidence type="ECO:0000313" key="3">
    <source>
        <dbReference type="Proteomes" id="UP000095192"/>
    </source>
</evidence>